<dbReference type="PANTHER" id="PTHR10621:SF0">
    <property type="entry name" value="UV EXCISION REPAIR PROTEIN RAD23"/>
    <property type="match status" value="1"/>
</dbReference>
<dbReference type="GO" id="GO:0031593">
    <property type="term" value="F:polyubiquitin modification-dependent protein binding"/>
    <property type="evidence" value="ECO:0007669"/>
    <property type="project" value="TreeGrafter"/>
</dbReference>
<keyword evidence="3" id="KW-1185">Reference proteome</keyword>
<evidence type="ECO:0000313" key="2">
    <source>
        <dbReference type="EMBL" id="KAF4680119.1"/>
    </source>
</evidence>
<protein>
    <recommendedName>
        <fullName evidence="1">Ubiquitin-like domain-containing protein</fullName>
    </recommendedName>
</protein>
<dbReference type="CDD" id="cd17039">
    <property type="entry name" value="Ubl_ubiquitin_like"/>
    <property type="match status" value="2"/>
</dbReference>
<reference evidence="2 3" key="1">
    <citation type="submission" date="2020-04" db="EMBL/GenBank/DDBJ databases">
        <title>Perkinsus olseni comparative genomics.</title>
        <authorList>
            <person name="Bogema D.R."/>
        </authorList>
    </citation>
    <scope>NUCLEOTIDE SEQUENCE [LARGE SCALE GENOMIC DNA]</scope>
    <source>
        <strain evidence="2 3">ATCC PRA-207</strain>
    </source>
</reference>
<evidence type="ECO:0000313" key="3">
    <source>
        <dbReference type="Proteomes" id="UP000553632"/>
    </source>
</evidence>
<evidence type="ECO:0000259" key="1">
    <source>
        <dbReference type="PROSITE" id="PS50053"/>
    </source>
</evidence>
<dbReference type="InterPro" id="IPR000626">
    <property type="entry name" value="Ubiquitin-like_dom"/>
</dbReference>
<dbReference type="SUPFAM" id="SSF54236">
    <property type="entry name" value="Ubiquitin-like"/>
    <property type="match status" value="2"/>
</dbReference>
<dbReference type="InterPro" id="IPR029071">
    <property type="entry name" value="Ubiquitin-like_domsf"/>
</dbReference>
<dbReference type="GO" id="GO:0070628">
    <property type="term" value="F:proteasome binding"/>
    <property type="evidence" value="ECO:0007669"/>
    <property type="project" value="TreeGrafter"/>
</dbReference>
<dbReference type="EMBL" id="JABANO010041164">
    <property type="protein sequence ID" value="KAF4680119.1"/>
    <property type="molecule type" value="Genomic_DNA"/>
</dbReference>
<feature type="domain" description="Ubiquitin-like" evidence="1">
    <location>
        <begin position="73"/>
        <end position="130"/>
    </location>
</feature>
<dbReference type="PANTHER" id="PTHR10621">
    <property type="entry name" value="UV EXCISION REPAIR PROTEIN RAD23"/>
    <property type="match status" value="1"/>
</dbReference>
<accession>A0A7J6N877</accession>
<gene>
    <name evidence="2" type="ORF">FOZ63_020392</name>
</gene>
<dbReference type="Pfam" id="PF00240">
    <property type="entry name" value="ubiquitin"/>
    <property type="match status" value="1"/>
</dbReference>
<dbReference type="GO" id="GO:0005829">
    <property type="term" value="C:cytosol"/>
    <property type="evidence" value="ECO:0007669"/>
    <property type="project" value="TreeGrafter"/>
</dbReference>
<comment type="caution">
    <text evidence="2">The sequence shown here is derived from an EMBL/GenBank/DDBJ whole genome shotgun (WGS) entry which is preliminary data.</text>
</comment>
<dbReference type="Proteomes" id="UP000553632">
    <property type="component" value="Unassembled WGS sequence"/>
</dbReference>
<dbReference type="GO" id="GO:0043130">
    <property type="term" value="F:ubiquitin binding"/>
    <property type="evidence" value="ECO:0007669"/>
    <property type="project" value="TreeGrafter"/>
</dbReference>
<feature type="non-terminal residue" evidence="2">
    <location>
        <position position="194"/>
    </location>
</feature>
<dbReference type="AlphaFoldDB" id="A0A7J6N877"/>
<proteinExistence type="predicted"/>
<name>A0A7J6N877_PEROL</name>
<dbReference type="PROSITE" id="PS50053">
    <property type="entry name" value="UBIQUITIN_2"/>
    <property type="match status" value="1"/>
</dbReference>
<dbReference type="GO" id="GO:0043161">
    <property type="term" value="P:proteasome-mediated ubiquitin-dependent protein catabolic process"/>
    <property type="evidence" value="ECO:0007669"/>
    <property type="project" value="TreeGrafter"/>
</dbReference>
<organism evidence="2 3">
    <name type="scientific">Perkinsus olseni</name>
    <name type="common">Perkinsus atlanticus</name>
    <dbReference type="NCBI Taxonomy" id="32597"/>
    <lineage>
        <taxon>Eukaryota</taxon>
        <taxon>Sar</taxon>
        <taxon>Alveolata</taxon>
        <taxon>Perkinsozoa</taxon>
        <taxon>Perkinsea</taxon>
        <taxon>Perkinsida</taxon>
        <taxon>Perkinsidae</taxon>
        <taxon>Perkinsus</taxon>
    </lineage>
</organism>
<dbReference type="Gene3D" id="3.10.20.90">
    <property type="entry name" value="Phosphatidylinositol 3-kinase Catalytic Subunit, Chain A, domain 1"/>
    <property type="match status" value="1"/>
</dbReference>
<dbReference type="GO" id="GO:0005654">
    <property type="term" value="C:nucleoplasm"/>
    <property type="evidence" value="ECO:0007669"/>
    <property type="project" value="TreeGrafter"/>
</dbReference>
<sequence length="194" mass="21388">MSDMPNEMASVEFDYTDTLADVATRVEAQAGFPLEQVKLFYGKDVLTGDGTIGDHIPGGVLSMTAILHFAGLVQVFTRNKDGEVFPFAVDPEGTVDDLKRLIHDRAEYPARAQELSIDGVELEDEQPLSKWLDADCSFPYFIDIGNILKLVLQLGSFGAHTYFTSGAMAVAQLKSVLELDSESQRDQQILYYNG</sequence>